<organism evidence="2 3">
    <name type="scientific">Candidatus Mycoplasma haematobovis</name>
    <dbReference type="NCBI Taxonomy" id="432608"/>
    <lineage>
        <taxon>Bacteria</taxon>
        <taxon>Bacillati</taxon>
        <taxon>Mycoplasmatota</taxon>
        <taxon>Mollicutes</taxon>
        <taxon>Mycoplasmataceae</taxon>
        <taxon>Mycoplasma</taxon>
    </lineage>
</organism>
<keyword evidence="1" id="KW-1133">Transmembrane helix</keyword>
<dbReference type="STRING" id="432608.A6V39_00810"/>
<reference evidence="3" key="1">
    <citation type="submission" date="2016-04" db="EMBL/GenBank/DDBJ databases">
        <authorList>
            <person name="Quiroz-Castaneda R.E."/>
            <person name="Martinez-Ocampo F."/>
        </authorList>
    </citation>
    <scope>NUCLEOTIDE SEQUENCE [LARGE SCALE GENOMIC DNA]</scope>
    <source>
        <strain evidence="3">INIFAP01</strain>
    </source>
</reference>
<name>A0A1A9QDC3_9MOLU</name>
<keyword evidence="1" id="KW-0812">Transmembrane</keyword>
<sequence>MLSNLSATSKILIGGTTFGVISGGATLGSYLHTSKITISYRLTSEGFSLDVGDGWDEIVKAHNQAKSPNIFENKEVTNKDATWLKQKCKDTLSKHKSDNTNYQLAQRWCVKNENIESILKRAGYEPLNTEDSRIDRENWIRKIELLREENPPVTKLTTDVSNSNEDTNIVAIKKACKELNNTKTIDEGFIEKLKQAKYWCSVR</sequence>
<dbReference type="EMBL" id="LWUJ01000010">
    <property type="protein sequence ID" value="OAL10592.1"/>
    <property type="molecule type" value="Genomic_DNA"/>
</dbReference>
<feature type="transmembrane region" description="Helical" evidence="1">
    <location>
        <begin position="12"/>
        <end position="31"/>
    </location>
</feature>
<keyword evidence="3" id="KW-1185">Reference proteome</keyword>
<evidence type="ECO:0000313" key="3">
    <source>
        <dbReference type="Proteomes" id="UP000077623"/>
    </source>
</evidence>
<gene>
    <name evidence="2" type="ORF">A6V39_00810</name>
</gene>
<proteinExistence type="predicted"/>
<dbReference type="RefSeq" id="WP_187149827.1">
    <property type="nucleotide sequence ID" value="NZ_LWUJ01000010.1"/>
</dbReference>
<protein>
    <submittedName>
        <fullName evidence="2">Uncharacterized protein</fullName>
    </submittedName>
</protein>
<comment type="caution">
    <text evidence="2">The sequence shown here is derived from an EMBL/GenBank/DDBJ whole genome shotgun (WGS) entry which is preliminary data.</text>
</comment>
<dbReference type="AlphaFoldDB" id="A0A1A9QDC3"/>
<evidence type="ECO:0000313" key="2">
    <source>
        <dbReference type="EMBL" id="OAL10592.1"/>
    </source>
</evidence>
<dbReference type="Proteomes" id="UP000077623">
    <property type="component" value="Unassembled WGS sequence"/>
</dbReference>
<evidence type="ECO:0000256" key="1">
    <source>
        <dbReference type="SAM" id="Phobius"/>
    </source>
</evidence>
<keyword evidence="1" id="KW-0472">Membrane</keyword>
<accession>A0A1A9QDC3</accession>